<feature type="transmembrane region" description="Helical" evidence="4">
    <location>
        <begin position="329"/>
        <end position="355"/>
    </location>
</feature>
<dbReference type="InterPro" id="IPR011989">
    <property type="entry name" value="ARM-like"/>
</dbReference>
<feature type="transmembrane region" description="Helical" evidence="4">
    <location>
        <begin position="67"/>
        <end position="86"/>
    </location>
</feature>
<sequence length="1015" mass="113601">MTLKNRWLAKDSLGQKLLRWVNLRPEESERTMLMFAFYTTTSIGLLWLEASTVALFLKEYGADKLPWIYIASAGIGSSLGFIYSWMQRILPLRRVIVLTALLMAVPLLLFRFGLDAAGGATIGSLTVLSLTVLLMRLWLEAIYVLNDLNTSITANQLFNIREIKRTFPLISSGVLVADVISGFSLPFLLSFIKLSDVILISCLVMALGAGVLFYLSQSYNQFFPEAPRRRLEEAHPDHLIARRLKGPLRRYVILLFAFFMMAQVLFLLVDFQFLSQLENQQLEGQGLVGGIASFLGLFNGVLGIFELATQWFASSRVIERIGVFTTAMFLPIAIIALGSFSMTGLVPLFVGLVILKFLDELLHYTLFTSTGPVLFQPLPESVRSGLQSLVRGVAEPIATGLTGLSILGIIWFCRNTQIGVQLQDWIFLAQIILLATIWLCTVWLLRSRYVGLLVVGAERGQLSISDVDLRELKRAVIETLNRPGTEADKRSCIELLSQIDLQNVGEALAPLLANLPPALQRQSLEAMLVHPSESYVNPVRALIEQPLFPEVLAVALRYIWLTEREPDIRQLRPYLRPEVDAVVRGTAASLMLRRGTPRQKAEATNTLRQMLTHKQERERVMGCRALGEAVYLQALRLYIPTLLQDESLRVRCALLEAIAATHLEEYYPSLLRGLHYKSTREAAMRALVRLDNEAIPLLVELAEDIHKPDLVRMQAWSAIGQIASREALDVLVAHLMTAWGANRRNVLRILLKMPHELGIDAISDRLGRSGVETLIDQEILFIGQLYAALVDLSWEQVLGAEADLLRRALTDVQTDAVERLFLLMKVLYPLEAIQAASINLQSASPSSVAQGLEILDNTLDIANKRALLSVLDRRPDLDKLQSLSDMVTYEPMNASDRLRYLLDLRYFLPDWPLACCFHLARQARWSLTSEQILACLRYPTGYVREAVLTYLKVASPRALKELLPKLTNDPDRLVAAQVQQMMAELGLKHSRPQPNGSKPPGPAANFSDIAGLETI</sequence>
<evidence type="ECO:0000256" key="4">
    <source>
        <dbReference type="SAM" id="Phobius"/>
    </source>
</evidence>
<keyword evidence="4" id="KW-0812">Transmembrane</keyword>
<reference evidence="5 6" key="1">
    <citation type="submission" date="2022-04" db="EMBL/GenBank/DDBJ databases">
        <title>Positive selection, recombination, and allopatry shape intraspecific diversity of widespread and dominant cyanobacteria.</title>
        <authorList>
            <person name="Wei J."/>
            <person name="Shu W."/>
            <person name="Hu C."/>
        </authorList>
    </citation>
    <scope>NUCLEOTIDE SEQUENCE [LARGE SCALE GENOMIC DNA]</scope>
    <source>
        <strain evidence="5 6">GB2-A4</strain>
    </source>
</reference>
<evidence type="ECO:0000313" key="6">
    <source>
        <dbReference type="Proteomes" id="UP001464891"/>
    </source>
</evidence>
<dbReference type="SUPFAM" id="SSF48371">
    <property type="entry name" value="ARM repeat"/>
    <property type="match status" value="1"/>
</dbReference>
<feature type="transmembrane region" description="Helical" evidence="4">
    <location>
        <begin position="286"/>
        <end position="308"/>
    </location>
</feature>
<evidence type="ECO:0000313" key="5">
    <source>
        <dbReference type="EMBL" id="MEP0816226.1"/>
    </source>
</evidence>
<feature type="region of interest" description="Disordered" evidence="3">
    <location>
        <begin position="988"/>
        <end position="1007"/>
    </location>
</feature>
<evidence type="ECO:0000256" key="2">
    <source>
        <dbReference type="ARBA" id="ARBA00022738"/>
    </source>
</evidence>
<keyword evidence="4" id="KW-0472">Membrane</keyword>
<feature type="transmembrane region" description="Helical" evidence="4">
    <location>
        <begin position="251"/>
        <end position="274"/>
    </location>
</feature>
<feature type="transmembrane region" description="Helical" evidence="4">
    <location>
        <begin position="166"/>
        <end position="191"/>
    </location>
</feature>
<dbReference type="InterPro" id="IPR004155">
    <property type="entry name" value="PBS_lyase_HEAT"/>
</dbReference>
<gene>
    <name evidence="5" type="ORF">NC998_03855</name>
</gene>
<evidence type="ECO:0000256" key="1">
    <source>
        <dbReference type="ARBA" id="ARBA00022549"/>
    </source>
</evidence>
<keyword evidence="4" id="KW-1133">Transmembrane helix</keyword>
<dbReference type="SUPFAM" id="SSF103473">
    <property type="entry name" value="MFS general substrate transporter"/>
    <property type="match status" value="1"/>
</dbReference>
<feature type="transmembrane region" description="Helical" evidence="4">
    <location>
        <begin position="95"/>
        <end position="114"/>
    </location>
</feature>
<proteinExistence type="predicted"/>
<dbReference type="Gene3D" id="1.25.10.10">
    <property type="entry name" value="Leucine-rich Repeat Variant"/>
    <property type="match status" value="1"/>
</dbReference>
<feature type="transmembrane region" description="Helical" evidence="4">
    <location>
        <begin position="197"/>
        <end position="215"/>
    </location>
</feature>
<keyword evidence="6" id="KW-1185">Reference proteome</keyword>
<evidence type="ECO:0000256" key="3">
    <source>
        <dbReference type="SAM" id="MobiDB-lite"/>
    </source>
</evidence>
<comment type="caution">
    <text evidence="5">The sequence shown here is derived from an EMBL/GenBank/DDBJ whole genome shotgun (WGS) entry which is preliminary data.</text>
</comment>
<dbReference type="SMART" id="SM00567">
    <property type="entry name" value="EZ_HEAT"/>
    <property type="match status" value="2"/>
</dbReference>
<dbReference type="RefSeq" id="WP_190433463.1">
    <property type="nucleotide sequence ID" value="NZ_JAMPKM010000002.1"/>
</dbReference>
<dbReference type="EMBL" id="JAMPKM010000002">
    <property type="protein sequence ID" value="MEP0816226.1"/>
    <property type="molecule type" value="Genomic_DNA"/>
</dbReference>
<organism evidence="5 6">
    <name type="scientific">Trichocoleus desertorum GB2-A4</name>
    <dbReference type="NCBI Taxonomy" id="2933944"/>
    <lineage>
        <taxon>Bacteria</taxon>
        <taxon>Bacillati</taxon>
        <taxon>Cyanobacteriota</taxon>
        <taxon>Cyanophyceae</taxon>
        <taxon>Leptolyngbyales</taxon>
        <taxon>Trichocoleusaceae</taxon>
        <taxon>Trichocoleus</taxon>
    </lineage>
</organism>
<feature type="transmembrane region" description="Helical" evidence="4">
    <location>
        <begin position="120"/>
        <end position="145"/>
    </location>
</feature>
<dbReference type="Pfam" id="PF13646">
    <property type="entry name" value="HEAT_2"/>
    <property type="match status" value="1"/>
</dbReference>
<accession>A0ABV0J381</accession>
<name>A0ABV0J381_9CYAN</name>
<feature type="transmembrane region" description="Helical" evidence="4">
    <location>
        <begin position="425"/>
        <end position="445"/>
    </location>
</feature>
<dbReference type="InterPro" id="IPR036259">
    <property type="entry name" value="MFS_trans_sf"/>
</dbReference>
<protein>
    <submittedName>
        <fullName evidence="5">HEAT repeat domain-containing protein</fullName>
    </submittedName>
</protein>
<dbReference type="Proteomes" id="UP001464891">
    <property type="component" value="Unassembled WGS sequence"/>
</dbReference>
<keyword evidence="2" id="KW-0605">Phycobilisome</keyword>
<keyword evidence="1" id="KW-0042">Antenna complex</keyword>
<dbReference type="CDD" id="cd06174">
    <property type="entry name" value="MFS"/>
    <property type="match status" value="1"/>
</dbReference>
<feature type="transmembrane region" description="Helical" evidence="4">
    <location>
        <begin position="393"/>
        <end position="413"/>
    </location>
</feature>
<dbReference type="InterPro" id="IPR016024">
    <property type="entry name" value="ARM-type_fold"/>
</dbReference>
<feature type="transmembrane region" description="Helical" evidence="4">
    <location>
        <begin position="33"/>
        <end position="55"/>
    </location>
</feature>